<evidence type="ECO:0000256" key="2">
    <source>
        <dbReference type="ARBA" id="ARBA00022679"/>
    </source>
</evidence>
<proteinExistence type="predicted"/>
<name>A0A0S4KNV6_9BACT</name>
<dbReference type="OrthoDB" id="9764024at2"/>
<dbReference type="Gene3D" id="3.40.50.12710">
    <property type="match status" value="1"/>
</dbReference>
<dbReference type="SUPFAM" id="SSF53335">
    <property type="entry name" value="S-adenosyl-L-methionine-dependent methyltransferases"/>
    <property type="match status" value="1"/>
</dbReference>
<dbReference type="GO" id="GO:0032259">
    <property type="term" value="P:methylation"/>
    <property type="evidence" value="ECO:0007669"/>
    <property type="project" value="UniProtKB-KW"/>
</dbReference>
<protein>
    <submittedName>
        <fullName evidence="3">Uncharacterized protein</fullName>
    </submittedName>
</protein>
<evidence type="ECO:0000256" key="1">
    <source>
        <dbReference type="ARBA" id="ARBA00022603"/>
    </source>
</evidence>
<keyword evidence="4" id="KW-1185">Reference proteome</keyword>
<dbReference type="GO" id="GO:0008168">
    <property type="term" value="F:methyltransferase activity"/>
    <property type="evidence" value="ECO:0007669"/>
    <property type="project" value="UniProtKB-KW"/>
</dbReference>
<dbReference type="InterPro" id="IPR029063">
    <property type="entry name" value="SAM-dependent_MTases_sf"/>
</dbReference>
<reference evidence="4" key="1">
    <citation type="submission" date="2015-09" db="EMBL/GenBank/DDBJ databases">
        <authorList>
            <person name="Daims H."/>
        </authorList>
    </citation>
    <scope>NUCLEOTIDE SEQUENCE [LARGE SCALE GENOMIC DNA]</scope>
</reference>
<evidence type="ECO:0000313" key="4">
    <source>
        <dbReference type="Proteomes" id="UP000066284"/>
    </source>
</evidence>
<dbReference type="EMBL" id="LN885086">
    <property type="protein sequence ID" value="CUQ66145.1"/>
    <property type="molecule type" value="Genomic_DNA"/>
</dbReference>
<dbReference type="InterPro" id="IPR003788">
    <property type="entry name" value="NDUFAF7"/>
</dbReference>
<dbReference type="InterPro" id="IPR038375">
    <property type="entry name" value="NDUFAF7_sf"/>
</dbReference>
<dbReference type="AlphaFoldDB" id="A0A0S4KNV6"/>
<dbReference type="Proteomes" id="UP000066284">
    <property type="component" value="Chromosome 1"/>
</dbReference>
<dbReference type="STRING" id="1715989.NITINOP_1170"/>
<dbReference type="RefSeq" id="WP_062483993.1">
    <property type="nucleotide sequence ID" value="NZ_LN885086.1"/>
</dbReference>
<keyword evidence="1" id="KW-0489">Methyltransferase</keyword>
<dbReference type="CDD" id="cd02440">
    <property type="entry name" value="AdoMet_MTases"/>
    <property type="match status" value="1"/>
</dbReference>
<gene>
    <name evidence="3" type="ORF">NITINOP_1170</name>
</gene>
<dbReference type="Pfam" id="PF02636">
    <property type="entry name" value="Methyltransf_28"/>
    <property type="match status" value="1"/>
</dbReference>
<keyword evidence="2" id="KW-0808">Transferase</keyword>
<accession>A0A0S4KNV6</accession>
<sequence length="479" mass="53860">MLQTIDDLPQPIGEFKPLDQWQAHLNRIFYGLRGDTLRSYYQTFASADYRLAHALAADYYEKVVEREKADTRQSSGSSRMANGESRLMVMEWGPGNGNLAACFLCHLKTVDQEGAVYPRVRYLMVDWDRAVLEGALAHPDLAAHRDRVEVHCGSIEQVTGVGDGTVDRIICNELWNDLPTKLMAKNAGGLEEEYVRPNVSGALHAGIHDWSAFLRAFDAKDIDHLKSCPPFLDDLVWEKEHRAVEWKQVPYRKTIVEFFKEIDQRVLVPVNLGAFAALKEAKRLLAPDAIGFSAFDAGTADLKVLNDPDKPCYGLFGGQYSFMINFALVEAVARHLGFTRVALEPQREFVGRSLNTNVITLMDLLAVHPSAGPKLRSWEQDRLALKTIKALNETYESPYRRRIDFPLPTDAPPDERETLSALARSLKDDGIPDTVAYVTEEELARARKDLEEIGYDPDAIGMVLHAPPSPVEYCHFTCR</sequence>
<evidence type="ECO:0000313" key="3">
    <source>
        <dbReference type="EMBL" id="CUQ66145.1"/>
    </source>
</evidence>
<organism evidence="3 4">
    <name type="scientific">Candidatus Nitrospira inopinata</name>
    <dbReference type="NCBI Taxonomy" id="1715989"/>
    <lineage>
        <taxon>Bacteria</taxon>
        <taxon>Pseudomonadati</taxon>
        <taxon>Nitrospirota</taxon>
        <taxon>Nitrospiria</taxon>
        <taxon>Nitrospirales</taxon>
        <taxon>Nitrospiraceae</taxon>
        <taxon>Nitrospira</taxon>
    </lineage>
</organism>
<dbReference type="KEGG" id="nio:NITINOP_1170"/>